<dbReference type="InterPro" id="IPR017900">
    <property type="entry name" value="4Fe4S_Fe_S_CS"/>
</dbReference>
<dbReference type="EC" id="1.6.5.3" evidence="13"/>
<dbReference type="PANTHER" id="PTHR10849:SF24">
    <property type="entry name" value="NADH-QUINONE OXIDOREDUCTASE SUBUNIT I 2"/>
    <property type="match status" value="1"/>
</dbReference>
<evidence type="ECO:0000256" key="10">
    <source>
        <dbReference type="ARBA" id="ARBA00023075"/>
    </source>
</evidence>
<sequence>MGQRIKTVPRYGNTLKEKLYLPAIYQGMKITFKHLAQNVSDSNAIDTLEYPEEQPTDITSRYRGLHRLTHREDNSIACVACFMCATACPSNCIFIEATPREDGQDEKMPSHFSIDTLECVFCGFCVEACPCDAIRMDTGIFSLTGNNREDFVLDKDKLLSHKGIFGEEKSLARK</sequence>
<dbReference type="PROSITE" id="PS00198">
    <property type="entry name" value="4FE4S_FER_1"/>
    <property type="match status" value="1"/>
</dbReference>
<feature type="domain" description="4Fe-4S ferredoxin-type" evidence="12">
    <location>
        <begin position="68"/>
        <end position="98"/>
    </location>
</feature>
<keyword evidence="1" id="KW-1003">Cell membrane</keyword>
<evidence type="ECO:0000256" key="3">
    <source>
        <dbReference type="ARBA" id="ARBA00022719"/>
    </source>
</evidence>
<evidence type="ECO:0000256" key="8">
    <source>
        <dbReference type="ARBA" id="ARBA00023014"/>
    </source>
</evidence>
<feature type="domain" description="4Fe-4S ferredoxin-type" evidence="12">
    <location>
        <begin position="110"/>
        <end position="139"/>
    </location>
</feature>
<keyword evidence="3" id="KW-0874">Quinone</keyword>
<dbReference type="GO" id="GO:0046872">
    <property type="term" value="F:metal ion binding"/>
    <property type="evidence" value="ECO:0007669"/>
    <property type="project" value="UniProtKB-KW"/>
</dbReference>
<dbReference type="Pfam" id="PF12838">
    <property type="entry name" value="Fer4_7"/>
    <property type="match status" value="1"/>
</dbReference>
<dbReference type="EMBL" id="FPHG01000038">
    <property type="protein sequence ID" value="SFV59238.1"/>
    <property type="molecule type" value="Genomic_DNA"/>
</dbReference>
<keyword evidence="2" id="KW-0004">4Fe-4S</keyword>
<dbReference type="AlphaFoldDB" id="A0A1W1C066"/>
<evidence type="ECO:0000256" key="5">
    <source>
        <dbReference type="ARBA" id="ARBA00022737"/>
    </source>
</evidence>
<keyword evidence="7" id="KW-0408">Iron</keyword>
<evidence type="ECO:0000313" key="13">
    <source>
        <dbReference type="EMBL" id="SFV59238.1"/>
    </source>
</evidence>
<dbReference type="PANTHER" id="PTHR10849">
    <property type="entry name" value="NADH DEHYDROGENASE UBIQUINONE IRON-SULFUR PROTEIN 8, MITOCHONDRIAL"/>
    <property type="match status" value="1"/>
</dbReference>
<dbReference type="GO" id="GO:0016651">
    <property type="term" value="F:oxidoreductase activity, acting on NAD(P)H"/>
    <property type="evidence" value="ECO:0007669"/>
    <property type="project" value="InterPro"/>
</dbReference>
<evidence type="ECO:0000256" key="4">
    <source>
        <dbReference type="ARBA" id="ARBA00022723"/>
    </source>
</evidence>
<evidence type="ECO:0000256" key="2">
    <source>
        <dbReference type="ARBA" id="ARBA00022485"/>
    </source>
</evidence>
<organism evidence="13">
    <name type="scientific">hydrothermal vent metagenome</name>
    <dbReference type="NCBI Taxonomy" id="652676"/>
    <lineage>
        <taxon>unclassified sequences</taxon>
        <taxon>metagenomes</taxon>
        <taxon>ecological metagenomes</taxon>
    </lineage>
</organism>
<keyword evidence="5" id="KW-0677">Repeat</keyword>
<protein>
    <submittedName>
        <fullName evidence="13">NADH-ubiquinone oxidoreductase chain I</fullName>
        <ecNumber evidence="13">1.6.5.3</ecNumber>
    </submittedName>
</protein>
<accession>A0A1W1C066</accession>
<proteinExistence type="inferred from homology"/>
<evidence type="ECO:0000256" key="1">
    <source>
        <dbReference type="ARBA" id="ARBA00022475"/>
    </source>
</evidence>
<reference evidence="13" key="1">
    <citation type="submission" date="2016-10" db="EMBL/GenBank/DDBJ databases">
        <authorList>
            <person name="de Groot N.N."/>
        </authorList>
    </citation>
    <scope>NUCLEOTIDE SEQUENCE</scope>
</reference>
<dbReference type="InterPro" id="IPR017896">
    <property type="entry name" value="4Fe4S_Fe-S-bd"/>
</dbReference>
<keyword evidence="6" id="KW-1278">Translocase</keyword>
<dbReference type="InterPro" id="IPR010226">
    <property type="entry name" value="NADH_quinone_OxRdtase_chainI"/>
</dbReference>
<dbReference type="GO" id="GO:0051539">
    <property type="term" value="F:4 iron, 4 sulfur cluster binding"/>
    <property type="evidence" value="ECO:0007669"/>
    <property type="project" value="UniProtKB-KW"/>
</dbReference>
<gene>
    <name evidence="13" type="ORF">MNB_SV-9-719</name>
</gene>
<dbReference type="SUPFAM" id="SSF54862">
    <property type="entry name" value="4Fe-4S ferredoxins"/>
    <property type="match status" value="1"/>
</dbReference>
<keyword evidence="10 13" id="KW-0830">Ubiquinone</keyword>
<evidence type="ECO:0000256" key="11">
    <source>
        <dbReference type="ARBA" id="ARBA00023136"/>
    </source>
</evidence>
<name>A0A1W1C066_9ZZZZ</name>
<keyword evidence="9" id="KW-0520">NAD</keyword>
<keyword evidence="11" id="KW-0472">Membrane</keyword>
<dbReference type="PROSITE" id="PS51379">
    <property type="entry name" value="4FE4S_FER_2"/>
    <property type="match status" value="2"/>
</dbReference>
<evidence type="ECO:0000259" key="12">
    <source>
        <dbReference type="PROSITE" id="PS51379"/>
    </source>
</evidence>
<evidence type="ECO:0000256" key="7">
    <source>
        <dbReference type="ARBA" id="ARBA00023004"/>
    </source>
</evidence>
<keyword evidence="4" id="KW-0479">Metal-binding</keyword>
<evidence type="ECO:0000256" key="6">
    <source>
        <dbReference type="ARBA" id="ARBA00022967"/>
    </source>
</evidence>
<dbReference type="GO" id="GO:0048038">
    <property type="term" value="F:quinone binding"/>
    <property type="evidence" value="ECO:0007669"/>
    <property type="project" value="UniProtKB-KW"/>
</dbReference>
<dbReference type="GO" id="GO:0016020">
    <property type="term" value="C:membrane"/>
    <property type="evidence" value="ECO:0007669"/>
    <property type="project" value="InterPro"/>
</dbReference>
<dbReference type="HAMAP" id="MF_01351">
    <property type="entry name" value="NDH1_NuoI"/>
    <property type="match status" value="1"/>
</dbReference>
<keyword evidence="13" id="KW-0560">Oxidoreductase</keyword>
<evidence type="ECO:0000256" key="9">
    <source>
        <dbReference type="ARBA" id="ARBA00023027"/>
    </source>
</evidence>
<keyword evidence="8" id="KW-0411">Iron-sulfur</keyword>
<dbReference type="Gene3D" id="3.30.70.3270">
    <property type="match status" value="1"/>
</dbReference>